<protein>
    <submittedName>
        <fullName evidence="1">Uncharacterized protein</fullName>
    </submittedName>
</protein>
<evidence type="ECO:0000313" key="2">
    <source>
        <dbReference type="Proteomes" id="UP001165960"/>
    </source>
</evidence>
<dbReference type="Proteomes" id="UP001165960">
    <property type="component" value="Unassembled WGS sequence"/>
</dbReference>
<gene>
    <name evidence="1" type="ORF">DSO57_1010292</name>
</gene>
<accession>A0ACC2T6G8</accession>
<proteinExistence type="predicted"/>
<comment type="caution">
    <text evidence="1">The sequence shown here is derived from an EMBL/GenBank/DDBJ whole genome shotgun (WGS) entry which is preliminary data.</text>
</comment>
<sequence length="283" mass="31490">MGHTAYICNHRKGVHHNDINQDEDNSVIRVNNKVFLRSKPTWWLPPDVTDLPAMKAIQQAMTIRHKEAHARVNGLTNKEETMYHKDPSTPVLIHIDEEPPVEAQTIHPDPQEWHKTNTRPNRPSQKKKPKKQPGETPPDTNTSQKPMEQGFTINKPICPQKPQKGNPIPVPGEDHGMSADFPASQFPTYKKVNPPTQPIPSVVNCTINAILTWPLNPDSCKDLAGFAFDLGNSLPSANGSGSISTHSRLLYLSVIDPGMTSSQHDPLSHSVFLMSDHHPLPTI</sequence>
<keyword evidence="2" id="KW-1185">Reference proteome</keyword>
<name>A0ACC2T6G8_9FUNG</name>
<evidence type="ECO:0000313" key="1">
    <source>
        <dbReference type="EMBL" id="KAJ9070253.1"/>
    </source>
</evidence>
<dbReference type="EMBL" id="QTSX02003584">
    <property type="protein sequence ID" value="KAJ9070253.1"/>
    <property type="molecule type" value="Genomic_DNA"/>
</dbReference>
<reference evidence="1" key="1">
    <citation type="submission" date="2022-04" db="EMBL/GenBank/DDBJ databases">
        <title>Genome of the entomopathogenic fungus Entomophthora muscae.</title>
        <authorList>
            <person name="Elya C."/>
            <person name="Lovett B.R."/>
            <person name="Lee E."/>
            <person name="Macias A.M."/>
            <person name="Hajek A.E."/>
            <person name="De Bivort B.L."/>
            <person name="Kasson M.T."/>
            <person name="De Fine Licht H.H."/>
            <person name="Stajich J.E."/>
        </authorList>
    </citation>
    <scope>NUCLEOTIDE SEQUENCE</scope>
    <source>
        <strain evidence="1">Berkeley</strain>
    </source>
</reference>
<organism evidence="1 2">
    <name type="scientific">Entomophthora muscae</name>
    <dbReference type="NCBI Taxonomy" id="34485"/>
    <lineage>
        <taxon>Eukaryota</taxon>
        <taxon>Fungi</taxon>
        <taxon>Fungi incertae sedis</taxon>
        <taxon>Zoopagomycota</taxon>
        <taxon>Entomophthoromycotina</taxon>
        <taxon>Entomophthoromycetes</taxon>
        <taxon>Entomophthorales</taxon>
        <taxon>Entomophthoraceae</taxon>
        <taxon>Entomophthora</taxon>
    </lineage>
</organism>